<dbReference type="AlphaFoldDB" id="A0A7R7FS25"/>
<proteinExistence type="predicted"/>
<keyword evidence="1" id="KW-0812">Transmembrane</keyword>
<organism evidence="2 3">
    <name type="scientific">Citrifermentans bremense</name>
    <dbReference type="NCBI Taxonomy" id="60035"/>
    <lineage>
        <taxon>Bacteria</taxon>
        <taxon>Pseudomonadati</taxon>
        <taxon>Thermodesulfobacteriota</taxon>
        <taxon>Desulfuromonadia</taxon>
        <taxon>Geobacterales</taxon>
        <taxon>Geobacteraceae</taxon>
        <taxon>Citrifermentans</taxon>
    </lineage>
</organism>
<dbReference type="Proteomes" id="UP000515472">
    <property type="component" value="Chromosome"/>
</dbReference>
<evidence type="ECO:0000313" key="2">
    <source>
        <dbReference type="EMBL" id="BCO11300.1"/>
    </source>
</evidence>
<gene>
    <name evidence="2" type="ORF">GEOBRER4_n1414</name>
</gene>
<dbReference type="EMBL" id="AP023213">
    <property type="protein sequence ID" value="BCO11300.1"/>
    <property type="molecule type" value="Genomic_DNA"/>
</dbReference>
<keyword evidence="3" id="KW-1185">Reference proteome</keyword>
<feature type="transmembrane region" description="Helical" evidence="1">
    <location>
        <begin position="152"/>
        <end position="171"/>
    </location>
</feature>
<sequence length="207" mass="23424">MVPPDRLLFWHDLILCRSCTRSKPQYFSSRLCCFRRLHVLLMHALRITPWRNQVCNCIWNPQSSAQLSTSPTFVKRVAVVPILSRFRNSQASRTPQKSHPTTFPHALLIFHNFPTQYTSPHKTVPFLPEFSSTPIFGVPVMPAKSLNMLKRFFVAFIGQTLVAVGSAMIVMPGPAIVMDPRRIWGTGELISLGTVPVEAISRRDLTP</sequence>
<keyword evidence="1" id="KW-0472">Membrane</keyword>
<protein>
    <submittedName>
        <fullName evidence="2">Uncharacterized protein</fullName>
    </submittedName>
</protein>
<keyword evidence="1" id="KW-1133">Transmembrane helix</keyword>
<name>A0A7R7FS25_9BACT</name>
<evidence type="ECO:0000256" key="1">
    <source>
        <dbReference type="SAM" id="Phobius"/>
    </source>
</evidence>
<accession>A0A7R7FS25</accession>
<evidence type="ECO:0000313" key="3">
    <source>
        <dbReference type="Proteomes" id="UP000515472"/>
    </source>
</evidence>
<reference evidence="2 3" key="1">
    <citation type="submission" date="2020-06" db="EMBL/GenBank/DDBJ databases">
        <title>Interaction of electrochemicaly active bacteria, Geobacter bremensis R4 on different carbon anode.</title>
        <authorList>
            <person name="Meng L."/>
            <person name="Yoshida N."/>
        </authorList>
    </citation>
    <scope>NUCLEOTIDE SEQUENCE [LARGE SCALE GENOMIC DNA]</scope>
    <source>
        <strain evidence="2 3">R4</strain>
    </source>
</reference>